<feature type="region of interest" description="Disordered" evidence="5">
    <location>
        <begin position="41"/>
        <end position="94"/>
    </location>
</feature>
<evidence type="ECO:0000313" key="8">
    <source>
        <dbReference type="Proteomes" id="UP000298681"/>
    </source>
</evidence>
<dbReference type="InterPro" id="IPR013249">
    <property type="entry name" value="RNA_pol_sigma70_r4_t2"/>
</dbReference>
<gene>
    <name evidence="7" type="ORF">E4582_07670</name>
</gene>
<reference evidence="7 8" key="1">
    <citation type="submission" date="2019-01" db="EMBL/GenBank/DDBJ databases">
        <authorList>
            <person name="Zhang S."/>
        </authorList>
    </citation>
    <scope>NUCLEOTIDE SEQUENCE [LARGE SCALE GENOMIC DNA]</scope>
    <source>
        <strain evidence="7 8">1626</strain>
    </source>
</reference>
<dbReference type="GO" id="GO:0003677">
    <property type="term" value="F:DNA binding"/>
    <property type="evidence" value="ECO:0007669"/>
    <property type="project" value="InterPro"/>
</dbReference>
<dbReference type="InterPro" id="IPR013325">
    <property type="entry name" value="RNA_pol_sigma_r2"/>
</dbReference>
<protein>
    <submittedName>
        <fullName evidence="7">RNA polymerase sigma factor</fullName>
        <ecNumber evidence="7">2.7.7.6</ecNumber>
    </submittedName>
</protein>
<sequence>MQDHRHAGDDHVAGDCRQHEDVQRHESIAHVPAPLARLRRIIPGRARPARRACQPASGTDVDTPEPRPRPAPTVDGSLFPSSARMPMTRPADHAAGDAPLPATLDAFFAGVRTRAFRFAEIGLRHREDALDAVQDAMTRMLGYRERPPEEWTALFWTILRSRIVDIQRRRIFRLGWMTETGESADTTLDWADEGPDPSRAHDSREAYATLVAALRNLPRRQREAFTLRVLEELDVATTARVMGCSDGSVKTHLSRARTALQQQLEDFR</sequence>
<dbReference type="AlphaFoldDB" id="A0A4Z1R7R5"/>
<keyword evidence="3" id="KW-0731">Sigma factor</keyword>
<evidence type="ECO:0000256" key="1">
    <source>
        <dbReference type="ARBA" id="ARBA00010641"/>
    </source>
</evidence>
<comment type="similarity">
    <text evidence="1">Belongs to the sigma-70 factor family. ECF subfamily.</text>
</comment>
<dbReference type="InterPro" id="IPR013324">
    <property type="entry name" value="RNA_pol_sigma_r3/r4-like"/>
</dbReference>
<evidence type="ECO:0000313" key="7">
    <source>
        <dbReference type="EMBL" id="TKS54645.1"/>
    </source>
</evidence>
<dbReference type="Gene3D" id="1.10.1740.10">
    <property type="match status" value="1"/>
</dbReference>
<comment type="caution">
    <text evidence="7">The sequence shown here is derived from an EMBL/GenBank/DDBJ whole genome shotgun (WGS) entry which is preliminary data.</text>
</comment>
<dbReference type="InterPro" id="IPR036388">
    <property type="entry name" value="WH-like_DNA-bd_sf"/>
</dbReference>
<evidence type="ECO:0000259" key="6">
    <source>
        <dbReference type="Pfam" id="PF08281"/>
    </source>
</evidence>
<evidence type="ECO:0000256" key="3">
    <source>
        <dbReference type="ARBA" id="ARBA00023082"/>
    </source>
</evidence>
<keyword evidence="7" id="KW-0808">Transferase</keyword>
<dbReference type="EMBL" id="SPUH01000001">
    <property type="protein sequence ID" value="TKS54645.1"/>
    <property type="molecule type" value="Genomic_DNA"/>
</dbReference>
<organism evidence="7 8">
    <name type="scientific">Luteimonas yindakuii</name>
    <dbReference type="NCBI Taxonomy" id="2565782"/>
    <lineage>
        <taxon>Bacteria</taxon>
        <taxon>Pseudomonadati</taxon>
        <taxon>Pseudomonadota</taxon>
        <taxon>Gammaproteobacteria</taxon>
        <taxon>Lysobacterales</taxon>
        <taxon>Lysobacteraceae</taxon>
        <taxon>Luteimonas</taxon>
    </lineage>
</organism>
<dbReference type="GO" id="GO:0016987">
    <property type="term" value="F:sigma factor activity"/>
    <property type="evidence" value="ECO:0007669"/>
    <property type="project" value="UniProtKB-KW"/>
</dbReference>
<proteinExistence type="inferred from homology"/>
<dbReference type="NCBIfam" id="TIGR02937">
    <property type="entry name" value="sigma70-ECF"/>
    <property type="match status" value="1"/>
</dbReference>
<dbReference type="EC" id="2.7.7.6" evidence="7"/>
<dbReference type="Gene3D" id="1.10.10.10">
    <property type="entry name" value="Winged helix-like DNA-binding domain superfamily/Winged helix DNA-binding domain"/>
    <property type="match status" value="1"/>
</dbReference>
<dbReference type="PANTHER" id="PTHR43133:SF64">
    <property type="entry name" value="ECF SIGMA FACTOR"/>
    <property type="match status" value="1"/>
</dbReference>
<dbReference type="CDD" id="cd06171">
    <property type="entry name" value="Sigma70_r4"/>
    <property type="match status" value="1"/>
</dbReference>
<name>A0A4Z1R7R5_9GAMM</name>
<keyword evidence="4" id="KW-0804">Transcription</keyword>
<evidence type="ECO:0000256" key="5">
    <source>
        <dbReference type="SAM" id="MobiDB-lite"/>
    </source>
</evidence>
<dbReference type="InterPro" id="IPR014284">
    <property type="entry name" value="RNA_pol_sigma-70_dom"/>
</dbReference>
<keyword evidence="7" id="KW-0548">Nucleotidyltransferase</keyword>
<keyword evidence="8" id="KW-1185">Reference proteome</keyword>
<keyword evidence="2" id="KW-0805">Transcription regulation</keyword>
<feature type="domain" description="RNA polymerase sigma factor 70 region 4 type 2" evidence="6">
    <location>
        <begin position="210"/>
        <end position="260"/>
    </location>
</feature>
<feature type="compositionally biased region" description="Basic residues" evidence="5">
    <location>
        <begin position="41"/>
        <end position="50"/>
    </location>
</feature>
<dbReference type="GO" id="GO:0006352">
    <property type="term" value="P:DNA-templated transcription initiation"/>
    <property type="evidence" value="ECO:0007669"/>
    <property type="project" value="InterPro"/>
</dbReference>
<dbReference type="Proteomes" id="UP000298681">
    <property type="component" value="Unassembled WGS sequence"/>
</dbReference>
<dbReference type="Pfam" id="PF08281">
    <property type="entry name" value="Sigma70_r4_2"/>
    <property type="match status" value="1"/>
</dbReference>
<accession>A0A4Z1R7R5</accession>
<dbReference type="PANTHER" id="PTHR43133">
    <property type="entry name" value="RNA POLYMERASE ECF-TYPE SIGMA FACTO"/>
    <property type="match status" value="1"/>
</dbReference>
<evidence type="ECO:0000256" key="4">
    <source>
        <dbReference type="ARBA" id="ARBA00023163"/>
    </source>
</evidence>
<dbReference type="SUPFAM" id="SSF88946">
    <property type="entry name" value="Sigma2 domain of RNA polymerase sigma factors"/>
    <property type="match status" value="1"/>
</dbReference>
<dbReference type="GO" id="GO:0003899">
    <property type="term" value="F:DNA-directed RNA polymerase activity"/>
    <property type="evidence" value="ECO:0007669"/>
    <property type="project" value="UniProtKB-EC"/>
</dbReference>
<dbReference type="SUPFAM" id="SSF88659">
    <property type="entry name" value="Sigma3 and sigma4 domains of RNA polymerase sigma factors"/>
    <property type="match status" value="1"/>
</dbReference>
<dbReference type="NCBIfam" id="NF006550">
    <property type="entry name" value="PRK09047.1"/>
    <property type="match status" value="1"/>
</dbReference>
<dbReference type="InterPro" id="IPR039425">
    <property type="entry name" value="RNA_pol_sigma-70-like"/>
</dbReference>
<evidence type="ECO:0000256" key="2">
    <source>
        <dbReference type="ARBA" id="ARBA00023015"/>
    </source>
</evidence>